<comment type="similarity">
    <text evidence="1">Belongs to the universal stress protein A family.</text>
</comment>
<sequence length="145" mass="15878">MVVVAAVDQSNRAETVVKEAKTLGDAFGDPVHVVHVVSRSRFIEMERTEIEKTGHAVDVDRIREYARSVAEEASETFGDDIVSVGLVGDTADEVLAYADEHDARYVVVGPRKRSPTGKVLFGSVAQSILLESERPVVSIRPRDDE</sequence>
<dbReference type="CDD" id="cd00293">
    <property type="entry name" value="USP-like"/>
    <property type="match status" value="1"/>
</dbReference>
<evidence type="ECO:0000313" key="3">
    <source>
        <dbReference type="EMBL" id="AUV80796.1"/>
    </source>
</evidence>
<dbReference type="SUPFAM" id="SSF52402">
    <property type="entry name" value="Adenine nucleotide alpha hydrolases-like"/>
    <property type="match status" value="1"/>
</dbReference>
<dbReference type="OrthoDB" id="307404at2157"/>
<dbReference type="Pfam" id="PF00582">
    <property type="entry name" value="Usp"/>
    <property type="match status" value="1"/>
</dbReference>
<keyword evidence="4" id="KW-1185">Reference proteome</keyword>
<accession>A0A2I8VFU4</accession>
<dbReference type="GeneID" id="35591077"/>
<feature type="domain" description="UspA" evidence="2">
    <location>
        <begin position="3"/>
        <end position="139"/>
    </location>
</feature>
<organism evidence="3 4">
    <name type="scientific">Salinigranum rubrum</name>
    <dbReference type="NCBI Taxonomy" id="755307"/>
    <lineage>
        <taxon>Archaea</taxon>
        <taxon>Methanobacteriati</taxon>
        <taxon>Methanobacteriota</taxon>
        <taxon>Stenosarchaea group</taxon>
        <taxon>Halobacteria</taxon>
        <taxon>Halobacteriales</taxon>
        <taxon>Haloferacaceae</taxon>
        <taxon>Salinigranum</taxon>
    </lineage>
</organism>
<dbReference type="PANTHER" id="PTHR46268">
    <property type="entry name" value="STRESS RESPONSE PROTEIN NHAX"/>
    <property type="match status" value="1"/>
</dbReference>
<name>A0A2I8VFU4_9EURY</name>
<dbReference type="Proteomes" id="UP000236584">
    <property type="component" value="Chromosome"/>
</dbReference>
<evidence type="ECO:0000259" key="2">
    <source>
        <dbReference type="Pfam" id="PF00582"/>
    </source>
</evidence>
<dbReference type="AlphaFoldDB" id="A0A2I8VFU4"/>
<dbReference type="PANTHER" id="PTHR46268:SF6">
    <property type="entry name" value="UNIVERSAL STRESS PROTEIN UP12"/>
    <property type="match status" value="1"/>
</dbReference>
<reference evidence="3 4" key="1">
    <citation type="submission" date="2018-01" db="EMBL/GenBank/DDBJ databases">
        <title>Complete genome sequence of Salinigranum rubrum GX10T, an extremely halophilic archaeon isolated from a marine solar saltern.</title>
        <authorList>
            <person name="Han S."/>
        </authorList>
    </citation>
    <scope>NUCLEOTIDE SEQUENCE [LARGE SCALE GENOMIC DNA]</scope>
    <source>
        <strain evidence="3 4">GX10</strain>
    </source>
</reference>
<dbReference type="Gene3D" id="3.40.50.620">
    <property type="entry name" value="HUPs"/>
    <property type="match status" value="1"/>
</dbReference>
<proteinExistence type="inferred from homology"/>
<dbReference type="InterPro" id="IPR006016">
    <property type="entry name" value="UspA"/>
</dbReference>
<gene>
    <name evidence="3" type="ORF">C2R22_03270</name>
</gene>
<evidence type="ECO:0000313" key="4">
    <source>
        <dbReference type="Proteomes" id="UP000236584"/>
    </source>
</evidence>
<evidence type="ECO:0000256" key="1">
    <source>
        <dbReference type="ARBA" id="ARBA00008791"/>
    </source>
</evidence>
<dbReference type="InterPro" id="IPR014729">
    <property type="entry name" value="Rossmann-like_a/b/a_fold"/>
</dbReference>
<dbReference type="EMBL" id="CP026309">
    <property type="protein sequence ID" value="AUV80796.1"/>
    <property type="molecule type" value="Genomic_DNA"/>
</dbReference>
<dbReference type="RefSeq" id="WP_103424483.1">
    <property type="nucleotide sequence ID" value="NZ_CP026309.1"/>
</dbReference>
<dbReference type="KEGG" id="srub:C2R22_03270"/>
<protein>
    <submittedName>
        <fullName evidence="3">Universal stress protein</fullName>
    </submittedName>
</protein>